<feature type="domain" description="Cupin type-1" evidence="1">
    <location>
        <begin position="4"/>
        <end position="122"/>
    </location>
</feature>
<protein>
    <submittedName>
        <fullName evidence="2">Oxalate decarboxylase OxdD</fullName>
        <ecNumber evidence="2">4.1.1.2</ecNumber>
    </submittedName>
</protein>
<dbReference type="AlphaFoldDB" id="A0A517YD96"/>
<organism evidence="2 3">
    <name type="scientific">Anatilimnocola aggregata</name>
    <dbReference type="NCBI Taxonomy" id="2528021"/>
    <lineage>
        <taxon>Bacteria</taxon>
        <taxon>Pseudomonadati</taxon>
        <taxon>Planctomycetota</taxon>
        <taxon>Planctomycetia</taxon>
        <taxon>Pirellulales</taxon>
        <taxon>Pirellulaceae</taxon>
        <taxon>Anatilimnocola</taxon>
    </lineage>
</organism>
<dbReference type="InterPro" id="IPR011051">
    <property type="entry name" value="RmlC_Cupin_sf"/>
</dbReference>
<sequence>MDVLNIADAPAFTTKDGSEIRELLAHRNSAIRNQSLAEARVAPGQTTQPHYHPRSEEIYYILHGQGEMRVGNERRQVGPGDAIAIPPGAPHQITNSGTKSLLFLCCCAPAYEHEDTVLLDAMP</sequence>
<dbReference type="InterPro" id="IPR013096">
    <property type="entry name" value="Cupin_2"/>
</dbReference>
<dbReference type="PANTHER" id="PTHR36114">
    <property type="entry name" value="16.7 KDA PROTEIN IN WHIE LOCUS"/>
    <property type="match status" value="1"/>
</dbReference>
<dbReference type="EMBL" id="CP036274">
    <property type="protein sequence ID" value="QDU28102.1"/>
    <property type="molecule type" value="Genomic_DNA"/>
</dbReference>
<dbReference type="Pfam" id="PF07883">
    <property type="entry name" value="Cupin_2"/>
    <property type="match status" value="1"/>
</dbReference>
<reference evidence="2 3" key="1">
    <citation type="submission" date="2019-02" db="EMBL/GenBank/DDBJ databases">
        <title>Deep-cultivation of Planctomycetes and their phenomic and genomic characterization uncovers novel biology.</title>
        <authorList>
            <person name="Wiegand S."/>
            <person name="Jogler M."/>
            <person name="Boedeker C."/>
            <person name="Pinto D."/>
            <person name="Vollmers J."/>
            <person name="Rivas-Marin E."/>
            <person name="Kohn T."/>
            <person name="Peeters S.H."/>
            <person name="Heuer A."/>
            <person name="Rast P."/>
            <person name="Oberbeckmann S."/>
            <person name="Bunk B."/>
            <person name="Jeske O."/>
            <person name="Meyerdierks A."/>
            <person name="Storesund J.E."/>
            <person name="Kallscheuer N."/>
            <person name="Luecker S."/>
            <person name="Lage O.M."/>
            <person name="Pohl T."/>
            <person name="Merkel B.J."/>
            <person name="Hornburger P."/>
            <person name="Mueller R.-W."/>
            <person name="Bruemmer F."/>
            <person name="Labrenz M."/>
            <person name="Spormann A.M."/>
            <person name="Op den Camp H."/>
            <person name="Overmann J."/>
            <person name="Amann R."/>
            <person name="Jetten M.S.M."/>
            <person name="Mascher T."/>
            <person name="Medema M.H."/>
            <person name="Devos D.P."/>
            <person name="Kaster A.-K."/>
            <person name="Ovreas L."/>
            <person name="Rohde M."/>
            <person name="Galperin M.Y."/>
            <person name="Jogler C."/>
        </authorList>
    </citation>
    <scope>NUCLEOTIDE SEQUENCE [LARGE SCALE GENOMIC DNA]</scope>
    <source>
        <strain evidence="2 3">ETA_A8</strain>
    </source>
</reference>
<dbReference type="PANTHER" id="PTHR36114:SF4">
    <property type="entry name" value="CUPIN 2 CONSERVED BARREL DOMAIN-CONTAINING PROTEIN"/>
    <property type="match status" value="1"/>
</dbReference>
<dbReference type="OrthoDB" id="282518at2"/>
<dbReference type="GO" id="GO:0046564">
    <property type="term" value="F:oxalate decarboxylase activity"/>
    <property type="evidence" value="ECO:0007669"/>
    <property type="project" value="UniProtKB-EC"/>
</dbReference>
<dbReference type="SMART" id="SM00835">
    <property type="entry name" value="Cupin_1"/>
    <property type="match status" value="1"/>
</dbReference>
<dbReference type="InterPro" id="IPR006045">
    <property type="entry name" value="Cupin_1"/>
</dbReference>
<dbReference type="EC" id="4.1.1.2" evidence="2"/>
<evidence type="ECO:0000313" key="2">
    <source>
        <dbReference type="EMBL" id="QDU28102.1"/>
    </source>
</evidence>
<accession>A0A517YD96</accession>
<dbReference type="SUPFAM" id="SSF51182">
    <property type="entry name" value="RmlC-like cupins"/>
    <property type="match status" value="1"/>
</dbReference>
<evidence type="ECO:0000259" key="1">
    <source>
        <dbReference type="SMART" id="SM00835"/>
    </source>
</evidence>
<keyword evidence="3" id="KW-1185">Reference proteome</keyword>
<name>A0A517YD96_9BACT</name>
<evidence type="ECO:0000313" key="3">
    <source>
        <dbReference type="Proteomes" id="UP000315017"/>
    </source>
</evidence>
<dbReference type="InterPro" id="IPR014710">
    <property type="entry name" value="RmlC-like_jellyroll"/>
</dbReference>
<dbReference type="Proteomes" id="UP000315017">
    <property type="component" value="Chromosome"/>
</dbReference>
<dbReference type="CDD" id="cd02214">
    <property type="entry name" value="cupin_MJ1618"/>
    <property type="match status" value="1"/>
</dbReference>
<gene>
    <name evidence="2" type="primary">oxdD_2</name>
    <name evidence="2" type="ORF">ETAA8_31950</name>
</gene>
<dbReference type="InterPro" id="IPR052044">
    <property type="entry name" value="PKS_Associated_Protein"/>
</dbReference>
<dbReference type="RefSeq" id="WP_145089830.1">
    <property type="nucleotide sequence ID" value="NZ_CP036274.1"/>
</dbReference>
<keyword evidence="2" id="KW-0456">Lyase</keyword>
<dbReference type="Gene3D" id="2.60.120.10">
    <property type="entry name" value="Jelly Rolls"/>
    <property type="match status" value="1"/>
</dbReference>
<dbReference type="KEGG" id="aagg:ETAA8_31950"/>
<proteinExistence type="predicted"/>